<evidence type="ECO:0000256" key="4">
    <source>
        <dbReference type="ARBA" id="ARBA00022989"/>
    </source>
</evidence>
<dbReference type="AlphaFoldDB" id="A0A3P6SAA0"/>
<keyword evidence="3" id="KW-0862">Zinc</keyword>
<dbReference type="Gene3D" id="1.20.1510.10">
    <property type="entry name" value="Cation efflux protein transmembrane domain"/>
    <property type="match status" value="1"/>
</dbReference>
<dbReference type="Proteomes" id="UP000271098">
    <property type="component" value="Unassembled WGS sequence"/>
</dbReference>
<evidence type="ECO:0000256" key="5">
    <source>
        <dbReference type="ARBA" id="ARBA00023136"/>
    </source>
</evidence>
<feature type="transmembrane region" description="Helical" evidence="6">
    <location>
        <begin position="43"/>
        <end position="65"/>
    </location>
</feature>
<dbReference type="InterPro" id="IPR027469">
    <property type="entry name" value="Cation_efflux_TMD_sf"/>
</dbReference>
<keyword evidence="3" id="KW-0406">Ion transport</keyword>
<keyword evidence="5 6" id="KW-0472">Membrane</keyword>
<organism evidence="7 8">
    <name type="scientific">Gongylonema pulchrum</name>
    <dbReference type="NCBI Taxonomy" id="637853"/>
    <lineage>
        <taxon>Eukaryota</taxon>
        <taxon>Metazoa</taxon>
        <taxon>Ecdysozoa</taxon>
        <taxon>Nematoda</taxon>
        <taxon>Chromadorea</taxon>
        <taxon>Rhabditida</taxon>
        <taxon>Spirurina</taxon>
        <taxon>Spiruromorpha</taxon>
        <taxon>Spiruroidea</taxon>
        <taxon>Gongylonematidae</taxon>
        <taxon>Gongylonema</taxon>
    </lineage>
</organism>
<proteinExistence type="predicted"/>
<dbReference type="InterPro" id="IPR050681">
    <property type="entry name" value="CDF/SLC30A"/>
</dbReference>
<gene>
    <name evidence="7" type="ORF">GPUH_LOCUS9368</name>
</gene>
<keyword evidence="2 6" id="KW-0812">Transmembrane</keyword>
<evidence type="ECO:0000313" key="7">
    <source>
        <dbReference type="EMBL" id="VDK71436.1"/>
    </source>
</evidence>
<evidence type="ECO:0000256" key="1">
    <source>
        <dbReference type="ARBA" id="ARBA00004141"/>
    </source>
</evidence>
<dbReference type="GO" id="GO:0010043">
    <property type="term" value="P:response to zinc ion"/>
    <property type="evidence" value="ECO:0007669"/>
    <property type="project" value="TreeGrafter"/>
</dbReference>
<keyword evidence="8" id="KW-1185">Reference proteome</keyword>
<sequence>MSSTRLNFSHSNYGSATDPIKEDFHCHSDDEVPPATDRRAIRVLWASVLICLIFMLCEIIGGYLAHSLAIATDAAHLVCIKIWMPGEIINI</sequence>
<reference evidence="7 8" key="1">
    <citation type="submission" date="2018-11" db="EMBL/GenBank/DDBJ databases">
        <authorList>
            <consortium name="Pathogen Informatics"/>
        </authorList>
    </citation>
    <scope>NUCLEOTIDE SEQUENCE [LARGE SCALE GENOMIC DNA]</scope>
</reference>
<keyword evidence="3" id="KW-0864">Zinc transport</keyword>
<evidence type="ECO:0000313" key="8">
    <source>
        <dbReference type="Proteomes" id="UP000271098"/>
    </source>
</evidence>
<keyword evidence="4 6" id="KW-1133">Transmembrane helix</keyword>
<dbReference type="PANTHER" id="PTHR11562">
    <property type="entry name" value="CATION EFFLUX PROTEIN/ ZINC TRANSPORTER"/>
    <property type="match status" value="1"/>
</dbReference>
<comment type="subcellular location">
    <subcellularLocation>
        <location evidence="1">Membrane</location>
        <topology evidence="1">Multi-pass membrane protein</topology>
    </subcellularLocation>
</comment>
<dbReference type="GO" id="GO:0005886">
    <property type="term" value="C:plasma membrane"/>
    <property type="evidence" value="ECO:0007669"/>
    <property type="project" value="TreeGrafter"/>
</dbReference>
<evidence type="ECO:0000256" key="3">
    <source>
        <dbReference type="ARBA" id="ARBA00022906"/>
    </source>
</evidence>
<accession>A0A3P6SAA0</accession>
<evidence type="ECO:0000256" key="2">
    <source>
        <dbReference type="ARBA" id="ARBA00022692"/>
    </source>
</evidence>
<keyword evidence="3" id="KW-0813">Transport</keyword>
<protein>
    <submittedName>
        <fullName evidence="7">Uncharacterized protein</fullName>
    </submittedName>
</protein>
<dbReference type="OrthoDB" id="9944568at2759"/>
<dbReference type="EMBL" id="UYRT01030386">
    <property type="protein sequence ID" value="VDK71436.1"/>
    <property type="molecule type" value="Genomic_DNA"/>
</dbReference>
<dbReference type="SUPFAM" id="SSF161111">
    <property type="entry name" value="Cation efflux protein transmembrane domain-like"/>
    <property type="match status" value="1"/>
</dbReference>
<dbReference type="PANTHER" id="PTHR11562:SF17">
    <property type="entry name" value="RE54080P-RELATED"/>
    <property type="match status" value="1"/>
</dbReference>
<dbReference type="GO" id="GO:0005385">
    <property type="term" value="F:zinc ion transmembrane transporter activity"/>
    <property type="evidence" value="ECO:0007669"/>
    <property type="project" value="TreeGrafter"/>
</dbReference>
<evidence type="ECO:0000256" key="6">
    <source>
        <dbReference type="SAM" id="Phobius"/>
    </source>
</evidence>
<name>A0A3P6SAA0_9BILA</name>